<name>A0A511JMT0_9CELL</name>
<feature type="signal peptide" evidence="6">
    <location>
        <begin position="1"/>
        <end position="38"/>
    </location>
</feature>
<feature type="domain" description="Glycosyl hydrolase family 32 N-terminal" evidence="7">
    <location>
        <begin position="50"/>
        <end position="366"/>
    </location>
</feature>
<dbReference type="CDD" id="cd18622">
    <property type="entry name" value="GH32_Inu-like"/>
    <property type="match status" value="1"/>
</dbReference>
<evidence type="ECO:0000256" key="5">
    <source>
        <dbReference type="SAM" id="MobiDB-lite"/>
    </source>
</evidence>
<evidence type="ECO:0000313" key="10">
    <source>
        <dbReference type="Proteomes" id="UP000321049"/>
    </source>
</evidence>
<accession>A0A511JMT0</accession>
<dbReference type="SMART" id="SM00640">
    <property type="entry name" value="Glyco_32"/>
    <property type="match status" value="1"/>
</dbReference>
<dbReference type="EMBL" id="BJWH01000016">
    <property type="protein sequence ID" value="GEL99337.1"/>
    <property type="molecule type" value="Genomic_DNA"/>
</dbReference>
<keyword evidence="10" id="KW-1185">Reference proteome</keyword>
<dbReference type="GO" id="GO:0005987">
    <property type="term" value="P:sucrose catabolic process"/>
    <property type="evidence" value="ECO:0007669"/>
    <property type="project" value="TreeGrafter"/>
</dbReference>
<evidence type="ECO:0000256" key="2">
    <source>
        <dbReference type="ARBA" id="ARBA00022801"/>
    </source>
</evidence>
<evidence type="ECO:0000256" key="1">
    <source>
        <dbReference type="ARBA" id="ARBA00009902"/>
    </source>
</evidence>
<feature type="region of interest" description="Disordered" evidence="5">
    <location>
        <begin position="432"/>
        <end position="457"/>
    </location>
</feature>
<dbReference type="Proteomes" id="UP000321049">
    <property type="component" value="Unassembled WGS sequence"/>
</dbReference>
<evidence type="ECO:0008006" key="11">
    <source>
        <dbReference type="Google" id="ProtNLM"/>
    </source>
</evidence>
<dbReference type="GO" id="GO:0004575">
    <property type="term" value="F:sucrose alpha-glucosidase activity"/>
    <property type="evidence" value="ECO:0007669"/>
    <property type="project" value="TreeGrafter"/>
</dbReference>
<dbReference type="SUPFAM" id="SSF49899">
    <property type="entry name" value="Concanavalin A-like lectins/glucanases"/>
    <property type="match status" value="1"/>
</dbReference>
<evidence type="ECO:0000313" key="9">
    <source>
        <dbReference type="EMBL" id="GEL99337.1"/>
    </source>
</evidence>
<dbReference type="Gene3D" id="2.115.10.20">
    <property type="entry name" value="Glycosyl hydrolase domain, family 43"/>
    <property type="match status" value="1"/>
</dbReference>
<keyword evidence="6" id="KW-0732">Signal</keyword>
<evidence type="ECO:0000256" key="3">
    <source>
        <dbReference type="ARBA" id="ARBA00023295"/>
    </source>
</evidence>
<keyword evidence="2 4" id="KW-0378">Hydrolase</keyword>
<dbReference type="SUPFAM" id="SSF75005">
    <property type="entry name" value="Arabinanase/levansucrase/invertase"/>
    <property type="match status" value="1"/>
</dbReference>
<feature type="chain" id="PRO_5022024637" description="Levanbiose-producing levanase" evidence="6">
    <location>
        <begin position="39"/>
        <end position="671"/>
    </location>
</feature>
<proteinExistence type="inferred from homology"/>
<evidence type="ECO:0000259" key="8">
    <source>
        <dbReference type="Pfam" id="PF08244"/>
    </source>
</evidence>
<comment type="caution">
    <text evidence="9">The sequence shown here is derived from an EMBL/GenBank/DDBJ whole genome shotgun (WGS) entry which is preliminary data.</text>
</comment>
<keyword evidence="3 4" id="KW-0326">Glycosidase</keyword>
<feature type="domain" description="Glycosyl hydrolase family 32 C-terminal" evidence="8">
    <location>
        <begin position="391"/>
        <end position="517"/>
    </location>
</feature>
<dbReference type="InterPro" id="IPR001362">
    <property type="entry name" value="Glyco_hydro_32"/>
</dbReference>
<reference evidence="9 10" key="1">
    <citation type="submission" date="2019-07" db="EMBL/GenBank/DDBJ databases">
        <title>Whole genome shotgun sequence of Cellulomonas terrae NBRC 100819.</title>
        <authorList>
            <person name="Hosoyama A."/>
            <person name="Uohara A."/>
            <person name="Ohji S."/>
            <person name="Ichikawa N."/>
        </authorList>
    </citation>
    <scope>NUCLEOTIDE SEQUENCE [LARGE SCALE GENOMIC DNA]</scope>
    <source>
        <strain evidence="9 10">NBRC 100819</strain>
    </source>
</reference>
<dbReference type="AlphaFoldDB" id="A0A511JMT0"/>
<dbReference type="Pfam" id="PF08244">
    <property type="entry name" value="Glyco_hydro_32C"/>
    <property type="match status" value="1"/>
</dbReference>
<comment type="similarity">
    <text evidence="1 4">Belongs to the glycosyl hydrolase 32 family.</text>
</comment>
<sequence length="671" mass="72119">MTHGPASPALRRCGLTVLATVLAATAAVAPSDVAPAQAADEPDSYRARYHFTVPDHWKNDPQRPVVIDGTTHYYYLYNADYDDAVGTAWRLATTTDNVVFHDQGVAAPKATNANYDLWSGSAVVDTAGTAGFGAGAVVMLVTQMDHPTPAQILDASGPQAQFLWYSTDGGRNFRPAGEDPVIPNGGRRDFRDPKVIWDAERERWVALIAEGQRIGFWTSPNLRDWVRVSEYVNTGLGVLECPDLFQIRADDGTLHWVMGLSGNGYLTGAPSTYAYWTGSFDGTTFVPDAPDPQWLDHGFDWYGAVTWADPTAPAQDRRLAVAWMNNWSYPYTTPTWAADGFNGTDSITREIRLTRSVAGYSLVSQPVSTLDDLATSVAHLGTFHVDGHLPLDYRGDAYQLEADISWDDATNVGLQLRRSADGTRHADVGVHGDVSYLNRGGTGNPDPSGQKWESHAPFDPTSDRVHLRILVDRTTVEVFVDDGRYVHSSQVFADPDDTGLALYTSGGAATFSDVTITELAAGEQRPARVLADFEGGSWGPGWTAEGSFAGAGPTASALPGQVGAHVLDTFVGGGDAATGTITSPPFTVDRRYLNVLVGGGDHPLGAEPATSVNLLVDGHPVRTATGDDTGRLRPVRWDLTDLAGRQAQVQVLDDATGAWGHLMVDHVVLSD</sequence>
<dbReference type="PANTHER" id="PTHR42800">
    <property type="entry name" value="EXOINULINASE INUD (AFU_ORTHOLOGUE AFUA_5G00480)"/>
    <property type="match status" value="1"/>
</dbReference>
<organism evidence="9 10">
    <name type="scientific">Cellulomonas terrae</name>
    <dbReference type="NCBI Taxonomy" id="311234"/>
    <lineage>
        <taxon>Bacteria</taxon>
        <taxon>Bacillati</taxon>
        <taxon>Actinomycetota</taxon>
        <taxon>Actinomycetes</taxon>
        <taxon>Micrococcales</taxon>
        <taxon>Cellulomonadaceae</taxon>
        <taxon>Cellulomonas</taxon>
    </lineage>
</organism>
<dbReference type="Gene3D" id="2.60.120.560">
    <property type="entry name" value="Exo-inulinase, domain 1"/>
    <property type="match status" value="1"/>
</dbReference>
<dbReference type="PANTHER" id="PTHR42800:SF1">
    <property type="entry name" value="EXOINULINASE INUD (AFU_ORTHOLOGUE AFUA_5G00480)"/>
    <property type="match status" value="1"/>
</dbReference>
<dbReference type="InterPro" id="IPR013189">
    <property type="entry name" value="Glyco_hydro_32_C"/>
</dbReference>
<gene>
    <name evidence="9" type="ORF">CTE05_28840</name>
</gene>
<dbReference type="InterPro" id="IPR013320">
    <property type="entry name" value="ConA-like_dom_sf"/>
</dbReference>
<evidence type="ECO:0000259" key="7">
    <source>
        <dbReference type="Pfam" id="PF00251"/>
    </source>
</evidence>
<dbReference type="RefSeq" id="WP_146846999.1">
    <property type="nucleotide sequence ID" value="NZ_BJWH01000016.1"/>
</dbReference>
<dbReference type="GO" id="GO:0005737">
    <property type="term" value="C:cytoplasm"/>
    <property type="evidence" value="ECO:0007669"/>
    <property type="project" value="TreeGrafter"/>
</dbReference>
<dbReference type="Pfam" id="PF00251">
    <property type="entry name" value="Glyco_hydro_32N"/>
    <property type="match status" value="1"/>
</dbReference>
<dbReference type="InterPro" id="IPR023296">
    <property type="entry name" value="Glyco_hydro_beta-prop_sf"/>
</dbReference>
<evidence type="ECO:0000256" key="6">
    <source>
        <dbReference type="SAM" id="SignalP"/>
    </source>
</evidence>
<dbReference type="InterPro" id="IPR013148">
    <property type="entry name" value="Glyco_hydro_32_N"/>
</dbReference>
<protein>
    <recommendedName>
        <fullName evidence="11">Levanbiose-producing levanase</fullName>
    </recommendedName>
</protein>
<dbReference type="OrthoDB" id="9776657at2"/>
<evidence type="ECO:0000256" key="4">
    <source>
        <dbReference type="RuleBase" id="RU362110"/>
    </source>
</evidence>